<reference evidence="1 2" key="1">
    <citation type="journal article" date="2021" name="Commun. Biol.">
        <title>The genome of Shorea leprosula (Dipterocarpaceae) highlights the ecological relevance of drought in aseasonal tropical rainforests.</title>
        <authorList>
            <person name="Ng K.K.S."/>
            <person name="Kobayashi M.J."/>
            <person name="Fawcett J.A."/>
            <person name="Hatakeyama M."/>
            <person name="Paape T."/>
            <person name="Ng C.H."/>
            <person name="Ang C.C."/>
            <person name="Tnah L.H."/>
            <person name="Lee C.T."/>
            <person name="Nishiyama T."/>
            <person name="Sese J."/>
            <person name="O'Brien M.J."/>
            <person name="Copetti D."/>
            <person name="Mohd Noor M.I."/>
            <person name="Ong R.C."/>
            <person name="Putra M."/>
            <person name="Sireger I.Z."/>
            <person name="Indrioko S."/>
            <person name="Kosugi Y."/>
            <person name="Izuno A."/>
            <person name="Isagi Y."/>
            <person name="Lee S.L."/>
            <person name="Shimizu K.K."/>
        </authorList>
    </citation>
    <scope>NUCLEOTIDE SEQUENCE [LARGE SCALE GENOMIC DNA]</scope>
    <source>
        <strain evidence="1">214</strain>
    </source>
</reference>
<organism evidence="1 2">
    <name type="scientific">Rubroshorea leprosula</name>
    <dbReference type="NCBI Taxonomy" id="152421"/>
    <lineage>
        <taxon>Eukaryota</taxon>
        <taxon>Viridiplantae</taxon>
        <taxon>Streptophyta</taxon>
        <taxon>Embryophyta</taxon>
        <taxon>Tracheophyta</taxon>
        <taxon>Spermatophyta</taxon>
        <taxon>Magnoliopsida</taxon>
        <taxon>eudicotyledons</taxon>
        <taxon>Gunneridae</taxon>
        <taxon>Pentapetalae</taxon>
        <taxon>rosids</taxon>
        <taxon>malvids</taxon>
        <taxon>Malvales</taxon>
        <taxon>Dipterocarpaceae</taxon>
        <taxon>Rubroshorea</taxon>
    </lineage>
</organism>
<proteinExistence type="predicted"/>
<name>A0AAV5MUN9_9ROSI</name>
<dbReference type="AlphaFoldDB" id="A0AAV5MUN9"/>
<dbReference type="Proteomes" id="UP001054252">
    <property type="component" value="Unassembled WGS sequence"/>
</dbReference>
<evidence type="ECO:0000313" key="1">
    <source>
        <dbReference type="EMBL" id="GKV53255.1"/>
    </source>
</evidence>
<protein>
    <submittedName>
        <fullName evidence="1">Uncharacterized protein</fullName>
    </submittedName>
</protein>
<gene>
    <name evidence="1" type="ORF">SLEP1_g59790</name>
</gene>
<evidence type="ECO:0000313" key="2">
    <source>
        <dbReference type="Proteomes" id="UP001054252"/>
    </source>
</evidence>
<dbReference type="EMBL" id="BPVZ01001197">
    <property type="protein sequence ID" value="GKV53255.1"/>
    <property type="molecule type" value="Genomic_DNA"/>
</dbReference>
<comment type="caution">
    <text evidence="1">The sequence shown here is derived from an EMBL/GenBank/DDBJ whole genome shotgun (WGS) entry which is preliminary data.</text>
</comment>
<sequence length="51" mass="5391">MPEPSCPPYAPLLHQIPCPCCPALLCAPIPCPCLLHATAIQKKIKIGIIGD</sequence>
<keyword evidence="2" id="KW-1185">Reference proteome</keyword>
<accession>A0AAV5MUN9</accession>